<evidence type="ECO:0000313" key="3">
    <source>
        <dbReference type="EMBL" id="MCZ3844754.1"/>
    </source>
</evidence>
<feature type="binding site" evidence="2">
    <location>
        <begin position="84"/>
        <end position="87"/>
    </location>
    <ligand>
        <name>substrate</name>
    </ligand>
</feature>
<dbReference type="InterPro" id="IPR050275">
    <property type="entry name" value="PGM_Phosphatase"/>
</dbReference>
<dbReference type="Pfam" id="PF00300">
    <property type="entry name" value="His_Phos_1"/>
    <property type="match status" value="1"/>
</dbReference>
<dbReference type="Gene3D" id="3.40.50.1240">
    <property type="entry name" value="Phosphoglycerate mutase-like"/>
    <property type="match status" value="1"/>
</dbReference>
<sequence>MARTIYFVRHGETLFNTQHRAQGRVDSPLTDLGIRQAKAVKKFFEDKNIRLNAAFSSTQERACDTLELIVGHNFPYKRLKDLRERSYGVFEARADDLLPWGHGLGHDKVDPTIETYDSMLKRMNSALKTIFEETKDDDTILVSSHGNFLAVFTRSLLGGEDLKGMGNCCVVEVKEENKRLQLINIYEPAANVK</sequence>
<dbReference type="EMBL" id="JAKHLF010000005">
    <property type="protein sequence ID" value="MCZ3844754.1"/>
    <property type="molecule type" value="Genomic_DNA"/>
</dbReference>
<feature type="active site" description="Tele-phosphohistidine intermediate" evidence="1">
    <location>
        <position position="10"/>
    </location>
</feature>
<dbReference type="GO" id="GO:0016791">
    <property type="term" value="F:phosphatase activity"/>
    <property type="evidence" value="ECO:0007669"/>
    <property type="project" value="TreeGrafter"/>
</dbReference>
<feature type="active site" description="Proton donor/acceptor" evidence="1">
    <location>
        <position position="84"/>
    </location>
</feature>
<dbReference type="SMART" id="SM00855">
    <property type="entry name" value="PGAM"/>
    <property type="match status" value="1"/>
</dbReference>
<evidence type="ECO:0000256" key="1">
    <source>
        <dbReference type="PIRSR" id="PIRSR613078-1"/>
    </source>
</evidence>
<dbReference type="PANTHER" id="PTHR48100:SF5">
    <property type="entry name" value="HISTIDINE PHOSPHATASE FAMILY PROTEIN"/>
    <property type="match status" value="1"/>
</dbReference>
<dbReference type="InterPro" id="IPR013078">
    <property type="entry name" value="His_Pase_superF_clade-1"/>
</dbReference>
<evidence type="ECO:0000313" key="4">
    <source>
        <dbReference type="Proteomes" id="UP001213015"/>
    </source>
</evidence>
<dbReference type="RefSeq" id="WP_006586062.1">
    <property type="nucleotide sequence ID" value="NZ_JAKHFC010000023.1"/>
</dbReference>
<comment type="caution">
    <text evidence="3">The sequence shown here is derived from an EMBL/GenBank/DDBJ whole genome shotgun (WGS) entry which is preliminary data.</text>
</comment>
<dbReference type="CDD" id="cd07067">
    <property type="entry name" value="HP_PGM_like"/>
    <property type="match status" value="1"/>
</dbReference>
<proteinExistence type="predicted"/>
<feature type="binding site" evidence="2">
    <location>
        <position position="61"/>
    </location>
    <ligand>
        <name>substrate</name>
    </ligand>
</feature>
<dbReference type="GO" id="GO:0005737">
    <property type="term" value="C:cytoplasm"/>
    <property type="evidence" value="ECO:0007669"/>
    <property type="project" value="TreeGrafter"/>
</dbReference>
<organism evidence="3 4">
    <name type="scientific">Lactobacillus mulieris</name>
    <dbReference type="NCBI Taxonomy" id="2508708"/>
    <lineage>
        <taxon>Bacteria</taxon>
        <taxon>Bacillati</taxon>
        <taxon>Bacillota</taxon>
        <taxon>Bacilli</taxon>
        <taxon>Lactobacillales</taxon>
        <taxon>Lactobacillaceae</taxon>
        <taxon>Lactobacillus</taxon>
    </lineage>
</organism>
<dbReference type="InterPro" id="IPR029033">
    <property type="entry name" value="His_PPase_superfam"/>
</dbReference>
<dbReference type="PANTHER" id="PTHR48100">
    <property type="entry name" value="BROAD-SPECIFICITY PHOSPHATASE YOR283W-RELATED"/>
    <property type="match status" value="1"/>
</dbReference>
<evidence type="ECO:0000256" key="2">
    <source>
        <dbReference type="PIRSR" id="PIRSR613078-2"/>
    </source>
</evidence>
<gene>
    <name evidence="3" type="ORF">L2422_04365</name>
</gene>
<name>A0AAP3GWK5_9LACO</name>
<protein>
    <submittedName>
        <fullName evidence="3">Histidine phosphatase family protein</fullName>
    </submittedName>
</protein>
<dbReference type="AlphaFoldDB" id="A0AAP3GWK5"/>
<feature type="binding site" evidence="2">
    <location>
        <begin position="9"/>
        <end position="16"/>
    </location>
    <ligand>
        <name>substrate</name>
    </ligand>
</feature>
<reference evidence="3" key="1">
    <citation type="submission" date="2022-01" db="EMBL/GenBank/DDBJ databases">
        <title>VMRC isolate genome collection.</title>
        <authorList>
            <person name="France M."/>
            <person name="Rutt L."/>
            <person name="Humphrys M."/>
            <person name="Ravel J."/>
        </authorList>
    </citation>
    <scope>NUCLEOTIDE SEQUENCE</scope>
    <source>
        <strain evidence="3">C0127B5</strain>
    </source>
</reference>
<dbReference type="Proteomes" id="UP001213015">
    <property type="component" value="Unassembled WGS sequence"/>
</dbReference>
<dbReference type="SUPFAM" id="SSF53254">
    <property type="entry name" value="Phosphoglycerate mutase-like"/>
    <property type="match status" value="1"/>
</dbReference>
<accession>A0AAP3GWK5</accession>